<proteinExistence type="predicted"/>
<feature type="region of interest" description="Disordered" evidence="1">
    <location>
        <begin position="273"/>
        <end position="332"/>
    </location>
</feature>
<dbReference type="Gene3D" id="4.10.280.10">
    <property type="entry name" value="Helix-loop-helix DNA-binding domain"/>
    <property type="match status" value="1"/>
</dbReference>
<dbReference type="Pfam" id="PF00010">
    <property type="entry name" value="HLH"/>
    <property type="match status" value="1"/>
</dbReference>
<evidence type="ECO:0000259" key="2">
    <source>
        <dbReference type="PROSITE" id="PS50888"/>
    </source>
</evidence>
<feature type="compositionally biased region" description="Low complexity" evidence="1">
    <location>
        <begin position="276"/>
        <end position="290"/>
    </location>
</feature>
<sequence>MSSSFRPIAPAEDVYAASCNPPRRAKRRRSDSSSPSQPDDDDDDAAPVSKRRGRRPGTLSRAAREAQRKINHSLIEKARRTKINDALATLRDLVPPEYKRPSESHPDDSDDDDDDDPKRPRQKPKAQPEKEFKLEILIRTVAYLQDLSDRVKQLEHDGCPRCSEPISFAAGRRKCPADAQDVDTSRASSVAPHSRLPSISAWLPEDLLLTPFQSPTFDTTVAARSTQLPTPPTSTICAPATTGYQIPPVLTLPSPCTRLPSATTTAHILPRFSGFASRPRPSMPSPASSPTYTPDDETAASLLLRMSTTSSRTASNGVLPSHVSSAGCGALTPSRLLGLSAER</sequence>
<dbReference type="AlphaFoldDB" id="A0AAD4C8Y8"/>
<dbReference type="SUPFAM" id="SSF47459">
    <property type="entry name" value="HLH, helix-loop-helix DNA-binding domain"/>
    <property type="match status" value="1"/>
</dbReference>
<dbReference type="EMBL" id="WHUW01000001">
    <property type="protein sequence ID" value="KAF8452656.1"/>
    <property type="molecule type" value="Genomic_DNA"/>
</dbReference>
<evidence type="ECO:0000313" key="4">
    <source>
        <dbReference type="Proteomes" id="UP001194468"/>
    </source>
</evidence>
<feature type="domain" description="BHLH" evidence="2">
    <location>
        <begin position="67"/>
        <end position="147"/>
    </location>
</feature>
<protein>
    <recommendedName>
        <fullName evidence="2">BHLH domain-containing protein</fullName>
    </recommendedName>
</protein>
<dbReference type="GO" id="GO:0046983">
    <property type="term" value="F:protein dimerization activity"/>
    <property type="evidence" value="ECO:0007669"/>
    <property type="project" value="InterPro"/>
</dbReference>
<reference evidence="3" key="1">
    <citation type="submission" date="2019-10" db="EMBL/GenBank/DDBJ databases">
        <authorList>
            <consortium name="DOE Joint Genome Institute"/>
            <person name="Kuo A."/>
            <person name="Miyauchi S."/>
            <person name="Kiss E."/>
            <person name="Drula E."/>
            <person name="Kohler A."/>
            <person name="Sanchez-Garcia M."/>
            <person name="Andreopoulos B."/>
            <person name="Barry K.W."/>
            <person name="Bonito G."/>
            <person name="Buee M."/>
            <person name="Carver A."/>
            <person name="Chen C."/>
            <person name="Cichocki N."/>
            <person name="Clum A."/>
            <person name="Culley D."/>
            <person name="Crous P.W."/>
            <person name="Fauchery L."/>
            <person name="Girlanda M."/>
            <person name="Hayes R."/>
            <person name="Keri Z."/>
            <person name="LaButti K."/>
            <person name="Lipzen A."/>
            <person name="Lombard V."/>
            <person name="Magnuson J."/>
            <person name="Maillard F."/>
            <person name="Morin E."/>
            <person name="Murat C."/>
            <person name="Nolan M."/>
            <person name="Ohm R."/>
            <person name="Pangilinan J."/>
            <person name="Pereira M."/>
            <person name="Perotto S."/>
            <person name="Peter M."/>
            <person name="Riley R."/>
            <person name="Sitrit Y."/>
            <person name="Stielow B."/>
            <person name="Szollosi G."/>
            <person name="Zifcakova L."/>
            <person name="Stursova M."/>
            <person name="Spatafora J.W."/>
            <person name="Tedersoo L."/>
            <person name="Vaario L.-M."/>
            <person name="Yamada A."/>
            <person name="Yan M."/>
            <person name="Wang P."/>
            <person name="Xu J."/>
            <person name="Bruns T."/>
            <person name="Baldrian P."/>
            <person name="Vilgalys R."/>
            <person name="Henrissat B."/>
            <person name="Grigoriev I.V."/>
            <person name="Hibbett D."/>
            <person name="Nagy L.G."/>
            <person name="Martin F.M."/>
        </authorList>
    </citation>
    <scope>NUCLEOTIDE SEQUENCE</scope>
    <source>
        <strain evidence="3">BED1</strain>
    </source>
</reference>
<feature type="compositionally biased region" description="Basic and acidic residues" evidence="1">
    <location>
        <begin position="62"/>
        <end position="78"/>
    </location>
</feature>
<dbReference type="InterPro" id="IPR036638">
    <property type="entry name" value="HLH_DNA-bd_sf"/>
</dbReference>
<gene>
    <name evidence="3" type="ORF">L210DRAFT_846646</name>
</gene>
<evidence type="ECO:0000256" key="1">
    <source>
        <dbReference type="SAM" id="MobiDB-lite"/>
    </source>
</evidence>
<keyword evidence="4" id="KW-1185">Reference proteome</keyword>
<comment type="caution">
    <text evidence="3">The sequence shown here is derived from an EMBL/GenBank/DDBJ whole genome shotgun (WGS) entry which is preliminary data.</text>
</comment>
<reference evidence="3" key="2">
    <citation type="journal article" date="2020" name="Nat. Commun.">
        <title>Large-scale genome sequencing of mycorrhizal fungi provides insights into the early evolution of symbiotic traits.</title>
        <authorList>
            <person name="Miyauchi S."/>
            <person name="Kiss E."/>
            <person name="Kuo A."/>
            <person name="Drula E."/>
            <person name="Kohler A."/>
            <person name="Sanchez-Garcia M."/>
            <person name="Morin E."/>
            <person name="Andreopoulos B."/>
            <person name="Barry K.W."/>
            <person name="Bonito G."/>
            <person name="Buee M."/>
            <person name="Carver A."/>
            <person name="Chen C."/>
            <person name="Cichocki N."/>
            <person name="Clum A."/>
            <person name="Culley D."/>
            <person name="Crous P.W."/>
            <person name="Fauchery L."/>
            <person name="Girlanda M."/>
            <person name="Hayes R.D."/>
            <person name="Keri Z."/>
            <person name="LaButti K."/>
            <person name="Lipzen A."/>
            <person name="Lombard V."/>
            <person name="Magnuson J."/>
            <person name="Maillard F."/>
            <person name="Murat C."/>
            <person name="Nolan M."/>
            <person name="Ohm R.A."/>
            <person name="Pangilinan J."/>
            <person name="Pereira M.F."/>
            <person name="Perotto S."/>
            <person name="Peter M."/>
            <person name="Pfister S."/>
            <person name="Riley R."/>
            <person name="Sitrit Y."/>
            <person name="Stielow J.B."/>
            <person name="Szollosi G."/>
            <person name="Zifcakova L."/>
            <person name="Stursova M."/>
            <person name="Spatafora J.W."/>
            <person name="Tedersoo L."/>
            <person name="Vaario L.M."/>
            <person name="Yamada A."/>
            <person name="Yan M."/>
            <person name="Wang P."/>
            <person name="Xu J."/>
            <person name="Bruns T."/>
            <person name="Baldrian P."/>
            <person name="Vilgalys R."/>
            <person name="Dunand C."/>
            <person name="Henrissat B."/>
            <person name="Grigoriev I.V."/>
            <person name="Hibbett D."/>
            <person name="Nagy L.G."/>
            <person name="Martin F.M."/>
        </authorList>
    </citation>
    <scope>NUCLEOTIDE SEQUENCE</scope>
    <source>
        <strain evidence="3">BED1</strain>
    </source>
</reference>
<feature type="region of interest" description="Disordered" evidence="1">
    <location>
        <begin position="1"/>
        <end position="131"/>
    </location>
</feature>
<feature type="compositionally biased region" description="Basic and acidic residues" evidence="1">
    <location>
        <begin position="97"/>
        <end position="107"/>
    </location>
</feature>
<feature type="compositionally biased region" description="Low complexity" evidence="1">
    <location>
        <begin position="299"/>
        <end position="315"/>
    </location>
</feature>
<name>A0AAD4C8Y8_BOLED</name>
<dbReference type="PROSITE" id="PS50888">
    <property type="entry name" value="BHLH"/>
    <property type="match status" value="1"/>
</dbReference>
<dbReference type="PANTHER" id="PTHR46266:SF4">
    <property type="entry name" value="TRANSCRIPTION FACTOR TT8"/>
    <property type="match status" value="1"/>
</dbReference>
<dbReference type="Proteomes" id="UP001194468">
    <property type="component" value="Unassembled WGS sequence"/>
</dbReference>
<dbReference type="SMART" id="SM00353">
    <property type="entry name" value="HLH"/>
    <property type="match status" value="1"/>
</dbReference>
<dbReference type="InterPro" id="IPR011598">
    <property type="entry name" value="bHLH_dom"/>
</dbReference>
<organism evidence="3 4">
    <name type="scientific">Boletus edulis BED1</name>
    <dbReference type="NCBI Taxonomy" id="1328754"/>
    <lineage>
        <taxon>Eukaryota</taxon>
        <taxon>Fungi</taxon>
        <taxon>Dikarya</taxon>
        <taxon>Basidiomycota</taxon>
        <taxon>Agaricomycotina</taxon>
        <taxon>Agaricomycetes</taxon>
        <taxon>Agaricomycetidae</taxon>
        <taxon>Boletales</taxon>
        <taxon>Boletineae</taxon>
        <taxon>Boletaceae</taxon>
        <taxon>Boletoideae</taxon>
        <taxon>Boletus</taxon>
    </lineage>
</organism>
<evidence type="ECO:0000313" key="3">
    <source>
        <dbReference type="EMBL" id="KAF8452656.1"/>
    </source>
</evidence>
<dbReference type="PANTHER" id="PTHR46266">
    <property type="entry name" value="TRANSCRIPTION FACTOR TT8"/>
    <property type="match status" value="1"/>
</dbReference>
<accession>A0AAD4C8Y8</accession>